<keyword evidence="3" id="KW-1185">Reference proteome</keyword>
<accession>A0A479ZZ23</accession>
<proteinExistence type="predicted"/>
<dbReference type="SUPFAM" id="SSF55729">
    <property type="entry name" value="Acyl-CoA N-acyltransferases (Nat)"/>
    <property type="match status" value="1"/>
</dbReference>
<dbReference type="AlphaFoldDB" id="A0A479ZZ23"/>
<dbReference type="Proteomes" id="UP000300142">
    <property type="component" value="Unassembled WGS sequence"/>
</dbReference>
<evidence type="ECO:0000313" key="2">
    <source>
        <dbReference type="EMBL" id="GCL35094.1"/>
    </source>
</evidence>
<evidence type="ECO:0000313" key="3">
    <source>
        <dbReference type="Proteomes" id="UP000300142"/>
    </source>
</evidence>
<name>A0A479ZZ23_9CYAN</name>
<protein>
    <recommendedName>
        <fullName evidence="1">N-acetyltransferase domain-containing protein</fullName>
    </recommendedName>
</protein>
<evidence type="ECO:0000259" key="1">
    <source>
        <dbReference type="PROSITE" id="PS51186"/>
    </source>
</evidence>
<dbReference type="InterPro" id="IPR016181">
    <property type="entry name" value="Acyl_CoA_acyltransferase"/>
</dbReference>
<dbReference type="EMBL" id="BJCE01000003">
    <property type="protein sequence ID" value="GCL35094.1"/>
    <property type="molecule type" value="Genomic_DNA"/>
</dbReference>
<dbReference type="Gene3D" id="3.40.630.30">
    <property type="match status" value="1"/>
</dbReference>
<feature type="domain" description="N-acetyltransferase" evidence="1">
    <location>
        <begin position="10"/>
        <end position="193"/>
    </location>
</feature>
<organism evidence="2 3">
    <name type="scientific">Sphaerospermopsis reniformis</name>
    <dbReference type="NCBI Taxonomy" id="531300"/>
    <lineage>
        <taxon>Bacteria</taxon>
        <taxon>Bacillati</taxon>
        <taxon>Cyanobacteriota</taxon>
        <taxon>Cyanophyceae</taxon>
        <taxon>Nostocales</taxon>
        <taxon>Aphanizomenonaceae</taxon>
        <taxon>Sphaerospermopsis</taxon>
    </lineage>
</organism>
<dbReference type="RefSeq" id="WP_199291247.1">
    <property type="nucleotide sequence ID" value="NZ_BJCE01000003.1"/>
</dbReference>
<sequence length="193" mass="22373">MIQTQNIKGLIFREAENNNIRAIVDIHNSNVRGENGTNENGFLLAKISEEEVLNNLNNSTQYFVAVNESDDIVGYLSVSKPKITDEFLNQIVWEDNDSKNKIINHQEQHLYIQVLATKQEYMGKGIAQFMYKSLYENFPQTLFSSFIVTKPIFNQRSLIFHKKQGFRHIGTFQSPQLMDLQNYESILMFKDIG</sequence>
<dbReference type="Pfam" id="PF00583">
    <property type="entry name" value="Acetyltransf_1"/>
    <property type="match status" value="1"/>
</dbReference>
<dbReference type="InterPro" id="IPR000182">
    <property type="entry name" value="GNAT_dom"/>
</dbReference>
<reference evidence="3" key="1">
    <citation type="submission" date="2019-02" db="EMBL/GenBank/DDBJ databases">
        <title>Draft genome sequence of Sphaerospermopsis reniformis NIES-1949.</title>
        <authorList>
            <person name="Yamaguchi H."/>
            <person name="Suzuki S."/>
            <person name="Kawachi M."/>
        </authorList>
    </citation>
    <scope>NUCLEOTIDE SEQUENCE [LARGE SCALE GENOMIC DNA]</scope>
    <source>
        <strain evidence="3">NIES-1949</strain>
    </source>
</reference>
<dbReference type="PROSITE" id="PS51186">
    <property type="entry name" value="GNAT"/>
    <property type="match status" value="1"/>
</dbReference>
<dbReference type="GO" id="GO:0016747">
    <property type="term" value="F:acyltransferase activity, transferring groups other than amino-acyl groups"/>
    <property type="evidence" value="ECO:0007669"/>
    <property type="project" value="InterPro"/>
</dbReference>
<comment type="caution">
    <text evidence="2">The sequence shown here is derived from an EMBL/GenBank/DDBJ whole genome shotgun (WGS) entry which is preliminary data.</text>
</comment>
<gene>
    <name evidence="2" type="ORF">SR1949_01860</name>
</gene>